<evidence type="ECO:0000313" key="3">
    <source>
        <dbReference type="Proteomes" id="UP000199308"/>
    </source>
</evidence>
<keyword evidence="2" id="KW-0378">Hydrolase</keyword>
<feature type="domain" description="D-alanyl-D-alanine carboxypeptidase-like core" evidence="1">
    <location>
        <begin position="25"/>
        <end position="177"/>
    </location>
</feature>
<dbReference type="CDD" id="cd14847">
    <property type="entry name" value="DD-carboxypeptidase_like"/>
    <property type="match status" value="1"/>
</dbReference>
<dbReference type="InterPro" id="IPR003709">
    <property type="entry name" value="VanY-like_core_dom"/>
</dbReference>
<dbReference type="PANTHER" id="PTHR34385:SF1">
    <property type="entry name" value="PEPTIDOGLYCAN L-ALANYL-D-GLUTAMATE ENDOPEPTIDASE CWLK"/>
    <property type="match status" value="1"/>
</dbReference>
<dbReference type="PANTHER" id="PTHR34385">
    <property type="entry name" value="D-ALANYL-D-ALANINE CARBOXYPEPTIDASE"/>
    <property type="match status" value="1"/>
</dbReference>
<dbReference type="Pfam" id="PF02557">
    <property type="entry name" value="VanY"/>
    <property type="match status" value="1"/>
</dbReference>
<accession>A0A1I0DJ07</accession>
<keyword evidence="2" id="KW-0121">Carboxypeptidase</keyword>
<dbReference type="InterPro" id="IPR009045">
    <property type="entry name" value="Zn_M74/Hedgehog-like"/>
</dbReference>
<dbReference type="GO" id="GO:0004180">
    <property type="term" value="F:carboxypeptidase activity"/>
    <property type="evidence" value="ECO:0007669"/>
    <property type="project" value="UniProtKB-KW"/>
</dbReference>
<evidence type="ECO:0000259" key="1">
    <source>
        <dbReference type="Pfam" id="PF02557"/>
    </source>
</evidence>
<dbReference type="Gene3D" id="3.30.1380.10">
    <property type="match status" value="1"/>
</dbReference>
<dbReference type="Proteomes" id="UP000199308">
    <property type="component" value="Unassembled WGS sequence"/>
</dbReference>
<dbReference type="EMBL" id="FOHK01000006">
    <property type="protein sequence ID" value="SET32439.1"/>
    <property type="molecule type" value="Genomic_DNA"/>
</dbReference>
<keyword evidence="2" id="KW-0645">Protease</keyword>
<dbReference type="GO" id="GO:0006508">
    <property type="term" value="P:proteolysis"/>
    <property type="evidence" value="ECO:0007669"/>
    <property type="project" value="InterPro"/>
</dbReference>
<organism evidence="2 3">
    <name type="scientific">Thalassotalea agarivorans</name>
    <name type="common">Thalassomonas agarivorans</name>
    <dbReference type="NCBI Taxonomy" id="349064"/>
    <lineage>
        <taxon>Bacteria</taxon>
        <taxon>Pseudomonadati</taxon>
        <taxon>Pseudomonadota</taxon>
        <taxon>Gammaproteobacteria</taxon>
        <taxon>Alteromonadales</taxon>
        <taxon>Colwelliaceae</taxon>
        <taxon>Thalassotalea</taxon>
    </lineage>
</organism>
<dbReference type="InterPro" id="IPR052179">
    <property type="entry name" value="DD-CPase-like"/>
</dbReference>
<gene>
    <name evidence="2" type="ORF">SAMN05660429_01541</name>
</gene>
<protein>
    <submittedName>
        <fullName evidence="2">LD-carboxypeptidase LdcB, LAS superfamily</fullName>
    </submittedName>
</protein>
<dbReference type="AlphaFoldDB" id="A0A1I0DJ07"/>
<proteinExistence type="predicted"/>
<reference evidence="2 3" key="1">
    <citation type="submission" date="2016-10" db="EMBL/GenBank/DDBJ databases">
        <authorList>
            <person name="de Groot N.N."/>
        </authorList>
    </citation>
    <scope>NUCLEOTIDE SEQUENCE [LARGE SCALE GENOMIC DNA]</scope>
    <source>
        <strain evidence="2 3">DSM 19706</strain>
    </source>
</reference>
<evidence type="ECO:0000313" key="2">
    <source>
        <dbReference type="EMBL" id="SET32439.1"/>
    </source>
</evidence>
<dbReference type="RefSeq" id="WP_093328986.1">
    <property type="nucleotide sequence ID" value="NZ_AP027363.1"/>
</dbReference>
<sequence length="224" mass="25006">MTSTADAILTGKTSTHLVEISPSVLLHKDAVQSFKLMQHDAQKDGIDIAIASSFRSFEQQLAIWNAKFSGAKPVFNEKDEKVDITQLPDIERIQAIMLYSALPGASRHHWGTDIDLYSPSLLPSNQALQLAPWEYEQDGYFYPLTQWLTNNASKYGYYWPYDKYRGGVAAEPWHLSFGALSKPFLSQLTLDVLAQCIAASNIMGKQALLDSLPALYDQYVVNVG</sequence>
<name>A0A1I0DJ07_THASX</name>
<dbReference type="SUPFAM" id="SSF55166">
    <property type="entry name" value="Hedgehog/DD-peptidase"/>
    <property type="match status" value="1"/>
</dbReference>
<keyword evidence="3" id="KW-1185">Reference proteome</keyword>
<dbReference type="OrthoDB" id="9792074at2"/>
<dbReference type="STRING" id="349064.SAMN05660429_01541"/>